<name>A0ABR9RZR5_9BURK</name>
<comment type="caution">
    <text evidence="4">The sequence shown here is derived from an EMBL/GenBank/DDBJ whole genome shotgun (WGS) entry which is preliminary data.</text>
</comment>
<dbReference type="Gene3D" id="3.40.50.2300">
    <property type="match status" value="1"/>
</dbReference>
<reference evidence="4 5" key="1">
    <citation type="submission" date="2020-10" db="EMBL/GenBank/DDBJ databases">
        <title>Ramlibacter sp. HM2 16S ribosomal RNA gene Genome sequencing and assembly.</title>
        <authorList>
            <person name="Kang M."/>
        </authorList>
    </citation>
    <scope>NUCLEOTIDE SEQUENCE [LARGE SCALE GENOMIC DNA]</scope>
    <source>
        <strain evidence="4 5">HM2</strain>
    </source>
</reference>
<gene>
    <name evidence="4" type="ORF">IM787_04085</name>
</gene>
<keyword evidence="1 2" id="KW-0597">Phosphoprotein</keyword>
<dbReference type="EMBL" id="JADDIV010000001">
    <property type="protein sequence ID" value="MBE7366740.1"/>
    <property type="molecule type" value="Genomic_DNA"/>
</dbReference>
<feature type="domain" description="Response regulatory" evidence="3">
    <location>
        <begin position="2"/>
        <end position="120"/>
    </location>
</feature>
<keyword evidence="5" id="KW-1185">Reference proteome</keyword>
<protein>
    <submittedName>
        <fullName evidence="4">Response regulator transcription factor</fullName>
    </submittedName>
</protein>
<proteinExistence type="predicted"/>
<evidence type="ECO:0000256" key="2">
    <source>
        <dbReference type="PROSITE-ProRule" id="PRU00169"/>
    </source>
</evidence>
<evidence type="ECO:0000313" key="4">
    <source>
        <dbReference type="EMBL" id="MBE7366740.1"/>
    </source>
</evidence>
<dbReference type="SMART" id="SM00448">
    <property type="entry name" value="REC"/>
    <property type="match status" value="1"/>
</dbReference>
<evidence type="ECO:0000313" key="5">
    <source>
        <dbReference type="Proteomes" id="UP000806285"/>
    </source>
</evidence>
<organism evidence="4 5">
    <name type="scientific">Ramlibacter pallidus</name>
    <dbReference type="NCBI Taxonomy" id="2780087"/>
    <lineage>
        <taxon>Bacteria</taxon>
        <taxon>Pseudomonadati</taxon>
        <taxon>Pseudomonadota</taxon>
        <taxon>Betaproteobacteria</taxon>
        <taxon>Burkholderiales</taxon>
        <taxon>Comamonadaceae</taxon>
        <taxon>Ramlibacter</taxon>
    </lineage>
</organism>
<evidence type="ECO:0000259" key="3">
    <source>
        <dbReference type="PROSITE" id="PS50110"/>
    </source>
</evidence>
<dbReference type="PANTHER" id="PTHR44591:SF3">
    <property type="entry name" value="RESPONSE REGULATORY DOMAIN-CONTAINING PROTEIN"/>
    <property type="match status" value="1"/>
</dbReference>
<dbReference type="Pfam" id="PF00072">
    <property type="entry name" value="Response_reg"/>
    <property type="match status" value="1"/>
</dbReference>
<accession>A0ABR9RZR5</accession>
<dbReference type="Proteomes" id="UP000806285">
    <property type="component" value="Unassembled WGS sequence"/>
</dbReference>
<dbReference type="SUPFAM" id="SSF52172">
    <property type="entry name" value="CheY-like"/>
    <property type="match status" value="1"/>
</dbReference>
<dbReference type="PROSITE" id="PS50110">
    <property type="entry name" value="RESPONSE_REGULATORY"/>
    <property type="match status" value="1"/>
</dbReference>
<feature type="modified residue" description="4-aspartylphosphate" evidence="2">
    <location>
        <position position="55"/>
    </location>
</feature>
<dbReference type="InterPro" id="IPR001789">
    <property type="entry name" value="Sig_transdc_resp-reg_receiver"/>
</dbReference>
<dbReference type="RefSeq" id="WP_193675339.1">
    <property type="nucleotide sequence ID" value="NZ_JADDIV010000001.1"/>
</dbReference>
<dbReference type="InterPro" id="IPR050595">
    <property type="entry name" value="Bact_response_regulator"/>
</dbReference>
<dbReference type="PANTHER" id="PTHR44591">
    <property type="entry name" value="STRESS RESPONSE REGULATOR PROTEIN 1"/>
    <property type="match status" value="1"/>
</dbReference>
<dbReference type="InterPro" id="IPR011006">
    <property type="entry name" value="CheY-like_superfamily"/>
</dbReference>
<evidence type="ECO:0000256" key="1">
    <source>
        <dbReference type="ARBA" id="ARBA00022553"/>
    </source>
</evidence>
<sequence>MKLFVVEDNARALQNLRDALEAVPELEIVRVVATAEDARAWLSANPDAWDVAVIDLFLAAGHGFEVLRYCRQRQPGQRAVVLSNYTRDPVREHARLAGADAVFDKAFEMESLVAWCEQQGAAA</sequence>